<comment type="caution">
    <text evidence="1">The sequence shown here is derived from an EMBL/GenBank/DDBJ whole genome shotgun (WGS) entry which is preliminary data.</text>
</comment>
<dbReference type="EMBL" id="JAFEUM010000001">
    <property type="protein sequence ID" value="MBM7035514.1"/>
    <property type="molecule type" value="Genomic_DNA"/>
</dbReference>
<organism evidence="1 2">
    <name type="scientific">Vibrio ulleungensis</name>
    <dbReference type="NCBI Taxonomy" id="2807619"/>
    <lineage>
        <taxon>Bacteria</taxon>
        <taxon>Pseudomonadati</taxon>
        <taxon>Pseudomonadota</taxon>
        <taxon>Gammaproteobacteria</taxon>
        <taxon>Vibrionales</taxon>
        <taxon>Vibrionaceae</taxon>
        <taxon>Vibrio</taxon>
    </lineage>
</organism>
<evidence type="ECO:0000313" key="1">
    <source>
        <dbReference type="EMBL" id="MBM7035514.1"/>
    </source>
</evidence>
<gene>
    <name evidence="1" type="ORF">JQC93_03760</name>
</gene>
<dbReference type="Proteomes" id="UP000809621">
    <property type="component" value="Unassembled WGS sequence"/>
</dbReference>
<accession>A0ABS2HEN3</accession>
<name>A0ABS2HEN3_9VIBR</name>
<reference evidence="1 2" key="1">
    <citation type="submission" date="2021-02" db="EMBL/GenBank/DDBJ databases">
        <authorList>
            <person name="Park J.-S."/>
        </authorList>
    </citation>
    <scope>NUCLEOTIDE SEQUENCE [LARGE SCALE GENOMIC DNA]</scope>
    <source>
        <strain evidence="1 2">188UL20-2</strain>
    </source>
</reference>
<evidence type="ECO:0000313" key="2">
    <source>
        <dbReference type="Proteomes" id="UP000809621"/>
    </source>
</evidence>
<keyword evidence="2" id="KW-1185">Reference proteome</keyword>
<proteinExistence type="predicted"/>
<dbReference type="SUPFAM" id="SSF53850">
    <property type="entry name" value="Periplasmic binding protein-like II"/>
    <property type="match status" value="1"/>
</dbReference>
<sequence>MIQFWNGNKTAARQAHEYELVSELLSSREIHNDLTDYPNAEDESNIFHNGADLLVTVAGNPKFAPGTFIEVAPPLCFGLLGCRLLITRKIDVQFDYMTQLELKQKIAGVPATWADATLLRDNGCTVLEEGDIEHILTSISQGNADYLSLGANEVHAVFDQFKSRFPDLHIHPETMIYYPLPLVFYVSPEQPELAERLSKCMRRMYRSGDLLGLLKAHYGESIQASYIDKKHCVKLDNPALTEEQNQWPCIFLS</sequence>
<protein>
    <submittedName>
        <fullName evidence="1">ABC transporter substrate-binding protein</fullName>
    </submittedName>
</protein>
<dbReference type="RefSeq" id="WP_205157108.1">
    <property type="nucleotide sequence ID" value="NZ_JAFEUM010000001.1"/>
</dbReference>